<comment type="caution">
    <text evidence="1">The sequence shown here is derived from an EMBL/GenBank/DDBJ whole genome shotgun (WGS) entry which is preliminary data.</text>
</comment>
<gene>
    <name evidence="1" type="ORF">ECRASSUSDP1_LOCUS21983</name>
</gene>
<organism evidence="1 2">
    <name type="scientific">Euplotes crassus</name>
    <dbReference type="NCBI Taxonomy" id="5936"/>
    <lineage>
        <taxon>Eukaryota</taxon>
        <taxon>Sar</taxon>
        <taxon>Alveolata</taxon>
        <taxon>Ciliophora</taxon>
        <taxon>Intramacronucleata</taxon>
        <taxon>Spirotrichea</taxon>
        <taxon>Hypotrichia</taxon>
        <taxon>Euplotida</taxon>
        <taxon>Euplotidae</taxon>
        <taxon>Moneuplotes</taxon>
    </lineage>
</organism>
<keyword evidence="2" id="KW-1185">Reference proteome</keyword>
<sequence length="91" mass="9856">MLTKISRKALTSSSVLDLALRASTNSSGLTPDFSMRSSIFFSKIPWNSLYTSVNSSLCSSRSVPSVTSKSSLCFSAKFLYIFSPLSSESPK</sequence>
<evidence type="ECO:0000313" key="1">
    <source>
        <dbReference type="EMBL" id="CAI2380547.1"/>
    </source>
</evidence>
<proteinExistence type="predicted"/>
<name>A0AAD1XWY7_EUPCR</name>
<protein>
    <submittedName>
        <fullName evidence="1">Uncharacterized protein</fullName>
    </submittedName>
</protein>
<accession>A0AAD1XWY7</accession>
<dbReference type="EMBL" id="CAMPGE010022510">
    <property type="protein sequence ID" value="CAI2380547.1"/>
    <property type="molecule type" value="Genomic_DNA"/>
</dbReference>
<dbReference type="AlphaFoldDB" id="A0AAD1XWY7"/>
<evidence type="ECO:0000313" key="2">
    <source>
        <dbReference type="Proteomes" id="UP001295684"/>
    </source>
</evidence>
<reference evidence="1" key="1">
    <citation type="submission" date="2023-07" db="EMBL/GenBank/DDBJ databases">
        <authorList>
            <consortium name="AG Swart"/>
            <person name="Singh M."/>
            <person name="Singh A."/>
            <person name="Seah K."/>
            <person name="Emmerich C."/>
        </authorList>
    </citation>
    <scope>NUCLEOTIDE SEQUENCE</scope>
    <source>
        <strain evidence="1">DP1</strain>
    </source>
</reference>
<dbReference type="Proteomes" id="UP001295684">
    <property type="component" value="Unassembled WGS sequence"/>
</dbReference>